<keyword evidence="3" id="KW-1185">Reference proteome</keyword>
<dbReference type="AlphaFoldDB" id="A0A8H5GKS4"/>
<feature type="coiled-coil region" evidence="1">
    <location>
        <begin position="102"/>
        <end position="129"/>
    </location>
</feature>
<reference evidence="2 3" key="1">
    <citation type="journal article" date="2020" name="ISME J.">
        <title>Uncovering the hidden diversity of litter-decomposition mechanisms in mushroom-forming fungi.</title>
        <authorList>
            <person name="Floudas D."/>
            <person name="Bentzer J."/>
            <person name="Ahren D."/>
            <person name="Johansson T."/>
            <person name="Persson P."/>
            <person name="Tunlid A."/>
        </authorList>
    </citation>
    <scope>NUCLEOTIDE SEQUENCE [LARGE SCALE GENOMIC DNA]</scope>
    <source>
        <strain evidence="2 3">CBS 291.85</strain>
    </source>
</reference>
<gene>
    <name evidence="2" type="ORF">D9758_006572</name>
</gene>
<evidence type="ECO:0000313" key="3">
    <source>
        <dbReference type="Proteomes" id="UP000559256"/>
    </source>
</evidence>
<accession>A0A8H5GKS4</accession>
<dbReference type="Proteomes" id="UP000559256">
    <property type="component" value="Unassembled WGS sequence"/>
</dbReference>
<keyword evidence="1" id="KW-0175">Coiled coil</keyword>
<evidence type="ECO:0000256" key="1">
    <source>
        <dbReference type="SAM" id="Coils"/>
    </source>
</evidence>
<proteinExistence type="predicted"/>
<dbReference type="OrthoDB" id="2562743at2759"/>
<name>A0A8H5GKS4_9AGAR</name>
<evidence type="ECO:0000313" key="2">
    <source>
        <dbReference type="EMBL" id="KAF5366808.1"/>
    </source>
</evidence>
<protein>
    <submittedName>
        <fullName evidence="2">Uncharacterized protein</fullName>
    </submittedName>
</protein>
<comment type="caution">
    <text evidence="2">The sequence shown here is derived from an EMBL/GenBank/DDBJ whole genome shotgun (WGS) entry which is preliminary data.</text>
</comment>
<organism evidence="2 3">
    <name type="scientific">Tetrapyrgos nigripes</name>
    <dbReference type="NCBI Taxonomy" id="182062"/>
    <lineage>
        <taxon>Eukaryota</taxon>
        <taxon>Fungi</taxon>
        <taxon>Dikarya</taxon>
        <taxon>Basidiomycota</taxon>
        <taxon>Agaricomycotina</taxon>
        <taxon>Agaricomycetes</taxon>
        <taxon>Agaricomycetidae</taxon>
        <taxon>Agaricales</taxon>
        <taxon>Marasmiineae</taxon>
        <taxon>Marasmiaceae</taxon>
        <taxon>Tetrapyrgos</taxon>
    </lineage>
</organism>
<dbReference type="EMBL" id="JAACJM010000021">
    <property type="protein sequence ID" value="KAF5366808.1"/>
    <property type="molecule type" value="Genomic_DNA"/>
</dbReference>
<sequence>MASSSSQIQSSYTLQQILPNTTFHADLQQTAKELRDSPAQIKEQERLLKDLQTSLNQVKKKVADRVETTKKMRKEHEGLRDSTMKKLAHKMIGKEMSWNMKKDMEDSEAIQLKAKLEEQRDRLNLIQGEIEYLYERIFNDAGELFPRDTQLQNLLKAAQSAHDNNKSRVTSNSKAVPLLAQADRTIQESLGWAAYENYHGFNNGKGERKKKLKKAAKRAKTFAELFRQAQRACSEVQSTIPVLPIDAMHKTSHYFDSPLLRLPNGVDLDADLEKYRSLLMKAKNSVIPTSIFKGSFGTSIRQGYEAKEVVANCKELLMFRKATFESVVMNPADLLDPNDSTPHFESTADSPGLISATLVPFVRDSRDNDAAVLPPYSATAAAADVEALPAYRSLPVR</sequence>